<dbReference type="PANTHER" id="PTHR10579">
    <property type="entry name" value="CALCIUM-ACTIVATED CHLORIDE CHANNEL REGULATOR"/>
    <property type="match status" value="1"/>
</dbReference>
<dbReference type="AlphaFoldDB" id="A0A7J0GH66"/>
<dbReference type="InterPro" id="IPR036465">
    <property type="entry name" value="vWFA_dom_sf"/>
</dbReference>
<dbReference type="OrthoDB" id="687730at2759"/>
<dbReference type="Pfam" id="PF13519">
    <property type="entry name" value="VWA_2"/>
    <property type="match status" value="1"/>
</dbReference>
<dbReference type="CDD" id="cd01466">
    <property type="entry name" value="vWA_C3HC4_type"/>
    <property type="match status" value="1"/>
</dbReference>
<dbReference type="InterPro" id="IPR057427">
    <property type="entry name" value="WAV3_C"/>
</dbReference>
<proteinExistence type="predicted"/>
<dbReference type="SUPFAM" id="SSF53300">
    <property type="entry name" value="vWA-like"/>
    <property type="match status" value="1"/>
</dbReference>
<dbReference type="InterPro" id="IPR002035">
    <property type="entry name" value="VWF_A"/>
</dbReference>
<organism evidence="2 3">
    <name type="scientific">Actinidia rufa</name>
    <dbReference type="NCBI Taxonomy" id="165716"/>
    <lineage>
        <taxon>Eukaryota</taxon>
        <taxon>Viridiplantae</taxon>
        <taxon>Streptophyta</taxon>
        <taxon>Embryophyta</taxon>
        <taxon>Tracheophyta</taxon>
        <taxon>Spermatophyta</taxon>
        <taxon>Magnoliopsida</taxon>
        <taxon>eudicotyledons</taxon>
        <taxon>Gunneridae</taxon>
        <taxon>Pentapetalae</taxon>
        <taxon>asterids</taxon>
        <taxon>Ericales</taxon>
        <taxon>Actinidiaceae</taxon>
        <taxon>Actinidia</taxon>
    </lineage>
</organism>
<feature type="domain" description="VWFA" evidence="1">
    <location>
        <begin position="148"/>
        <end position="258"/>
    </location>
</feature>
<dbReference type="SMART" id="SM00327">
    <property type="entry name" value="VWA"/>
    <property type="match status" value="1"/>
</dbReference>
<comment type="caution">
    <text evidence="2">The sequence shown here is derived from an EMBL/GenBank/DDBJ whole genome shotgun (WGS) entry which is preliminary data.</text>
</comment>
<evidence type="ECO:0000313" key="3">
    <source>
        <dbReference type="Proteomes" id="UP000585474"/>
    </source>
</evidence>
<dbReference type="InterPro" id="IPR051266">
    <property type="entry name" value="CLCR"/>
</dbReference>
<dbReference type="Proteomes" id="UP000585474">
    <property type="component" value="Unassembled WGS sequence"/>
</dbReference>
<gene>
    <name evidence="2" type="ORF">Acr_21g0006930</name>
</gene>
<dbReference type="EMBL" id="BJWL01000021">
    <property type="protein sequence ID" value="GFZ10094.1"/>
    <property type="molecule type" value="Genomic_DNA"/>
</dbReference>
<dbReference type="Pfam" id="PF25243">
    <property type="entry name" value="WAV3_C"/>
    <property type="match status" value="1"/>
</dbReference>
<dbReference type="PANTHER" id="PTHR10579:SF55">
    <property type="entry name" value="E3 UBIQUITIN-PROTEIN LIGASE WAV3"/>
    <property type="match status" value="1"/>
</dbReference>
<reference evidence="2 3" key="1">
    <citation type="submission" date="2019-07" db="EMBL/GenBank/DDBJ databases">
        <title>De Novo Assembly of kiwifruit Actinidia rufa.</title>
        <authorList>
            <person name="Sugita-Konishi S."/>
            <person name="Sato K."/>
            <person name="Mori E."/>
            <person name="Abe Y."/>
            <person name="Kisaki G."/>
            <person name="Hamano K."/>
            <person name="Suezawa K."/>
            <person name="Otani M."/>
            <person name="Fukuda T."/>
            <person name="Manabe T."/>
            <person name="Gomi K."/>
            <person name="Tabuchi M."/>
            <person name="Akimitsu K."/>
            <person name="Kataoka I."/>
        </authorList>
    </citation>
    <scope>NUCLEOTIDE SEQUENCE [LARGE SCALE GENOMIC DNA]</scope>
    <source>
        <strain evidence="3">cv. Fuchu</strain>
    </source>
</reference>
<protein>
    <submittedName>
        <fullName evidence="2">Zinc finger (C3HC4-type RING finger) family protein</fullName>
    </submittedName>
</protein>
<evidence type="ECO:0000313" key="2">
    <source>
        <dbReference type="EMBL" id="GFZ10094.1"/>
    </source>
</evidence>
<dbReference type="PROSITE" id="PS50234">
    <property type="entry name" value="VWFA"/>
    <property type="match status" value="1"/>
</dbReference>
<name>A0A7J0GH66_9ERIC</name>
<sequence>MRNNTKSSRNLHSQTLRLRLKASKSSNKTRRLMGGLTMTTSRCSLATAGSGFVPIPEEEDVDDEVEEFQGFFVNPISSSSDESAINGGDLRNVEVSLIPEAAVVSVGRTHEAYAVALRVKAPPPPPLPPVHNSNSVHFLDPGRRAPIDLVTVLDVSGSMSGAKLQMLKRAMRLVISSLGSADRLSIVAFSASPKRLLPLRRMSGQGQRSARRIIDRLVCRRGTSVAEALKKATKVLEDRRERNPVASIMLLSDGHDESVQSNESNRRHGSAHVSSTRFAHVEIPVRSSSFGYNNEPAEDAFTKCVSGLLSVVVQDFRIELGFASGSDPGEISAVYSCNGRPTVLNSKSIRLGDLYAEEEREFLVELRIPAPVVGSHHVLSVRCSYKDPATQETINGREQSLLVPRAQTVRSPNLKIERLRNFFVSTRAIAESRRLIEHNNDLASAYNLLASARALLLQLKSPSAEEGVRGLEAEMAEVRWRRQCQMQLDQHSQVVQRRKEVVLTDENGEPLTPTSAWRAAEQLAKVAMMKNCVNRVNDLHGFENARF</sequence>
<dbReference type="Gene3D" id="3.40.50.410">
    <property type="entry name" value="von Willebrand factor, type A domain"/>
    <property type="match status" value="1"/>
</dbReference>
<keyword evidence="3" id="KW-1185">Reference proteome</keyword>
<evidence type="ECO:0000259" key="1">
    <source>
        <dbReference type="PROSITE" id="PS50234"/>
    </source>
</evidence>
<accession>A0A7J0GH66</accession>